<keyword evidence="3" id="KW-1185">Reference proteome</keyword>
<keyword evidence="1" id="KW-0472">Membrane</keyword>
<feature type="transmembrane region" description="Helical" evidence="1">
    <location>
        <begin position="206"/>
        <end position="228"/>
    </location>
</feature>
<dbReference type="PROSITE" id="PS51257">
    <property type="entry name" value="PROKAR_LIPOPROTEIN"/>
    <property type="match status" value="1"/>
</dbReference>
<accession>A0ABD5YAT1</accession>
<dbReference type="InterPro" id="IPR043826">
    <property type="entry name" value="DUF5803"/>
</dbReference>
<name>A0ABD5YAT1_9EURY</name>
<sequence length="262" mass="28781">MRRRLVPALALLAVLVALAGCTSPFGGGPDQTELNRNASYDWDTNATTTYNVSRGQFTGVIAVENQSYIELYQRDELGTEEPLQIAALRFRFPNGTVVKPANRSNLGVEHGQSRANVTLPQAGGQVAFTAERPNAKRFATPLFVDSPHSVEVTLPPQARVGVPLLSKVSPGDYTTPLNEETGRMTVRWNEVQRGPILVRYYLARDLLLFGGVGGILTLVGIGGALYYLRQIRVLERRREEIGLDVETETDEFDDDGPPPGMR</sequence>
<evidence type="ECO:0000313" key="3">
    <source>
        <dbReference type="Proteomes" id="UP001596432"/>
    </source>
</evidence>
<evidence type="ECO:0000313" key="2">
    <source>
        <dbReference type="EMBL" id="MFC7142804.1"/>
    </source>
</evidence>
<keyword evidence="1" id="KW-0812">Transmembrane</keyword>
<dbReference type="Proteomes" id="UP001596432">
    <property type="component" value="Unassembled WGS sequence"/>
</dbReference>
<dbReference type="AlphaFoldDB" id="A0ABD5YAT1"/>
<proteinExistence type="predicted"/>
<dbReference type="Pfam" id="PF19119">
    <property type="entry name" value="DUF5803"/>
    <property type="match status" value="1"/>
</dbReference>
<protein>
    <submittedName>
        <fullName evidence="2">DUF5803 family protein</fullName>
    </submittedName>
</protein>
<dbReference type="EMBL" id="JBHTAS010000001">
    <property type="protein sequence ID" value="MFC7142804.1"/>
    <property type="molecule type" value="Genomic_DNA"/>
</dbReference>
<organism evidence="2 3">
    <name type="scientific">Halosimplex aquaticum</name>
    <dbReference type="NCBI Taxonomy" id="3026162"/>
    <lineage>
        <taxon>Archaea</taxon>
        <taxon>Methanobacteriati</taxon>
        <taxon>Methanobacteriota</taxon>
        <taxon>Stenosarchaea group</taxon>
        <taxon>Halobacteria</taxon>
        <taxon>Halobacteriales</taxon>
        <taxon>Haloarculaceae</taxon>
        <taxon>Halosimplex</taxon>
    </lineage>
</organism>
<gene>
    <name evidence="2" type="ORF">ACFQMA_23585</name>
</gene>
<dbReference type="GeneID" id="78823155"/>
<keyword evidence="1" id="KW-1133">Transmembrane helix</keyword>
<dbReference type="RefSeq" id="WP_274323854.1">
    <property type="nucleotide sequence ID" value="NZ_CP118158.1"/>
</dbReference>
<evidence type="ECO:0000256" key="1">
    <source>
        <dbReference type="SAM" id="Phobius"/>
    </source>
</evidence>
<comment type="caution">
    <text evidence="2">The sequence shown here is derived from an EMBL/GenBank/DDBJ whole genome shotgun (WGS) entry which is preliminary data.</text>
</comment>
<reference evidence="2 3" key="1">
    <citation type="journal article" date="2019" name="Int. J. Syst. Evol. Microbiol.">
        <title>The Global Catalogue of Microorganisms (GCM) 10K type strain sequencing project: providing services to taxonomists for standard genome sequencing and annotation.</title>
        <authorList>
            <consortium name="The Broad Institute Genomics Platform"/>
            <consortium name="The Broad Institute Genome Sequencing Center for Infectious Disease"/>
            <person name="Wu L."/>
            <person name="Ma J."/>
        </authorList>
    </citation>
    <scope>NUCLEOTIDE SEQUENCE [LARGE SCALE GENOMIC DNA]</scope>
    <source>
        <strain evidence="2 3">XZYJT29</strain>
    </source>
</reference>